<keyword evidence="2" id="KW-1185">Reference proteome</keyword>
<dbReference type="Gene3D" id="3.80.10.10">
    <property type="entry name" value="Ribonuclease Inhibitor"/>
    <property type="match status" value="1"/>
</dbReference>
<proteinExistence type="predicted"/>
<dbReference type="InterPro" id="IPR032675">
    <property type="entry name" value="LRR_dom_sf"/>
</dbReference>
<dbReference type="InterPro" id="IPR036047">
    <property type="entry name" value="F-box-like_dom_sf"/>
</dbReference>
<dbReference type="SUPFAM" id="SSF52047">
    <property type="entry name" value="RNI-like"/>
    <property type="match status" value="1"/>
</dbReference>
<dbReference type="Proteomes" id="UP000218811">
    <property type="component" value="Unassembled WGS sequence"/>
</dbReference>
<evidence type="ECO:0008006" key="3">
    <source>
        <dbReference type="Google" id="ProtNLM"/>
    </source>
</evidence>
<dbReference type="OrthoDB" id="3238099at2759"/>
<gene>
    <name evidence="1" type="ORF">WOLCODRAFT_140692</name>
</gene>
<evidence type="ECO:0000313" key="2">
    <source>
        <dbReference type="Proteomes" id="UP000218811"/>
    </source>
</evidence>
<reference evidence="1 2" key="1">
    <citation type="journal article" date="2012" name="Science">
        <title>The Paleozoic origin of enzymatic lignin decomposition reconstructed from 31 fungal genomes.</title>
        <authorList>
            <person name="Floudas D."/>
            <person name="Binder M."/>
            <person name="Riley R."/>
            <person name="Barry K."/>
            <person name="Blanchette R.A."/>
            <person name="Henrissat B."/>
            <person name="Martinez A.T."/>
            <person name="Otillar R."/>
            <person name="Spatafora J.W."/>
            <person name="Yadav J.S."/>
            <person name="Aerts A."/>
            <person name="Benoit I."/>
            <person name="Boyd A."/>
            <person name="Carlson A."/>
            <person name="Copeland A."/>
            <person name="Coutinho P.M."/>
            <person name="de Vries R.P."/>
            <person name="Ferreira P."/>
            <person name="Findley K."/>
            <person name="Foster B."/>
            <person name="Gaskell J."/>
            <person name="Glotzer D."/>
            <person name="Gorecki P."/>
            <person name="Heitman J."/>
            <person name="Hesse C."/>
            <person name="Hori C."/>
            <person name="Igarashi K."/>
            <person name="Jurgens J.A."/>
            <person name="Kallen N."/>
            <person name="Kersten P."/>
            <person name="Kohler A."/>
            <person name="Kuees U."/>
            <person name="Kumar T.K.A."/>
            <person name="Kuo A."/>
            <person name="LaButti K."/>
            <person name="Larrondo L.F."/>
            <person name="Lindquist E."/>
            <person name="Ling A."/>
            <person name="Lombard V."/>
            <person name="Lucas S."/>
            <person name="Lundell T."/>
            <person name="Martin R."/>
            <person name="McLaughlin D.J."/>
            <person name="Morgenstern I."/>
            <person name="Morin E."/>
            <person name="Murat C."/>
            <person name="Nagy L.G."/>
            <person name="Nolan M."/>
            <person name="Ohm R.A."/>
            <person name="Patyshakuliyeva A."/>
            <person name="Rokas A."/>
            <person name="Ruiz-Duenas F.J."/>
            <person name="Sabat G."/>
            <person name="Salamov A."/>
            <person name="Samejima M."/>
            <person name="Schmutz J."/>
            <person name="Slot J.C."/>
            <person name="St John F."/>
            <person name="Stenlid J."/>
            <person name="Sun H."/>
            <person name="Sun S."/>
            <person name="Syed K."/>
            <person name="Tsang A."/>
            <person name="Wiebenga A."/>
            <person name="Young D."/>
            <person name="Pisabarro A."/>
            <person name="Eastwood D.C."/>
            <person name="Martin F."/>
            <person name="Cullen D."/>
            <person name="Grigoriev I.V."/>
            <person name="Hibbett D.S."/>
        </authorList>
    </citation>
    <scope>NUCLEOTIDE SEQUENCE [LARGE SCALE GENOMIC DNA]</scope>
    <source>
        <strain evidence="1 2">MD-104</strain>
    </source>
</reference>
<organism evidence="1 2">
    <name type="scientific">Wolfiporia cocos (strain MD-104)</name>
    <name type="common">Brown rot fungus</name>
    <dbReference type="NCBI Taxonomy" id="742152"/>
    <lineage>
        <taxon>Eukaryota</taxon>
        <taxon>Fungi</taxon>
        <taxon>Dikarya</taxon>
        <taxon>Basidiomycota</taxon>
        <taxon>Agaricomycotina</taxon>
        <taxon>Agaricomycetes</taxon>
        <taxon>Polyporales</taxon>
        <taxon>Phaeolaceae</taxon>
        <taxon>Wolfiporia</taxon>
    </lineage>
</organism>
<protein>
    <recommendedName>
        <fullName evidence="3">F-box domain-containing protein</fullName>
    </recommendedName>
</protein>
<dbReference type="AlphaFoldDB" id="A0A2H3J465"/>
<sequence length="477" mass="54620">MKRQLNLSLAPPEIWQKIVNELPTRDKRHCLQISRFFRELAIRTLFAKIHVHFGVDPYLEDYETDDDASLHALRHTRLSMTWDILQRIIHDSAFAAVVTSVVVYSYSQCLGLFEQRTLCQALVRLHGLQALSWHGDKPGPANEITQTLANSCPFLRELAVPLSSSLRLPLPGLKRLRSLQLYRTESLLEPNHESESLVIREAIRSNQQTLRKLQIQGQDLRHIPPSELGHLTELTIMDIGGARLGEIVSSLVHLQFLSVEPDLFIEGGVFDAFAKKPSSLPRLRTLKVMGATDAYHRFNGSEIAILAQFLEKRVSMRRLDVCIACDWEDLAPLLHVLPGLKDLTVLGMHFRTDKLTHEIANQLRHFIPRRTNALRLSMSTTNNADRGVVLELLSALTMLEFVYLRGWPPPRLTVEEIAKAAQRVKLAGLNGRFYHIERSERVHISSPWSAHKTYYREAGDFGCEDWEWLMRHYYLSP</sequence>
<evidence type="ECO:0000313" key="1">
    <source>
        <dbReference type="EMBL" id="PCH37042.1"/>
    </source>
</evidence>
<dbReference type="SUPFAM" id="SSF81383">
    <property type="entry name" value="F-box domain"/>
    <property type="match status" value="1"/>
</dbReference>
<dbReference type="OMA" id="PANEITQ"/>
<name>A0A2H3J465_WOLCO</name>
<accession>A0A2H3J465</accession>
<dbReference type="EMBL" id="KB467909">
    <property type="protein sequence ID" value="PCH37042.1"/>
    <property type="molecule type" value="Genomic_DNA"/>
</dbReference>